<dbReference type="Pfam" id="PF00753">
    <property type="entry name" value="Lactamase_B"/>
    <property type="match status" value="1"/>
</dbReference>
<dbReference type="SMART" id="SM00849">
    <property type="entry name" value="Lactamase_B"/>
    <property type="match status" value="1"/>
</dbReference>
<dbReference type="InterPro" id="IPR051013">
    <property type="entry name" value="MBL_superfamily_lactonases"/>
</dbReference>
<evidence type="ECO:0000256" key="4">
    <source>
        <dbReference type="ARBA" id="ARBA00022801"/>
    </source>
</evidence>
<dbReference type="CDD" id="cd07729">
    <property type="entry name" value="AHL_lactonase_MBL-fold"/>
    <property type="match status" value="1"/>
</dbReference>
<protein>
    <submittedName>
        <fullName evidence="7">Glyoxylase, beta-lactamase superfamily II</fullName>
    </submittedName>
</protein>
<dbReference type="SUPFAM" id="SSF56281">
    <property type="entry name" value="Metallo-hydrolase/oxidoreductase"/>
    <property type="match status" value="1"/>
</dbReference>
<dbReference type="PANTHER" id="PTHR42978:SF2">
    <property type="entry name" value="102 KBASES UNSTABLE REGION: FROM 1 TO 119443"/>
    <property type="match status" value="1"/>
</dbReference>
<comment type="cofactor">
    <cofactor evidence="1">
        <name>Zn(2+)</name>
        <dbReference type="ChEBI" id="CHEBI:29105"/>
    </cofactor>
</comment>
<keyword evidence="4" id="KW-0378">Hydrolase</keyword>
<evidence type="ECO:0000259" key="6">
    <source>
        <dbReference type="SMART" id="SM00849"/>
    </source>
</evidence>
<evidence type="ECO:0000256" key="3">
    <source>
        <dbReference type="ARBA" id="ARBA00022723"/>
    </source>
</evidence>
<organism evidence="7 8">
    <name type="scientific">Cribrihabitans marinus</name>
    <dbReference type="NCBI Taxonomy" id="1227549"/>
    <lineage>
        <taxon>Bacteria</taxon>
        <taxon>Pseudomonadati</taxon>
        <taxon>Pseudomonadota</taxon>
        <taxon>Alphaproteobacteria</taxon>
        <taxon>Rhodobacterales</taxon>
        <taxon>Paracoccaceae</taxon>
        <taxon>Cribrihabitans</taxon>
    </lineage>
</organism>
<dbReference type="EMBL" id="FNYD01000019">
    <property type="protein sequence ID" value="SEK07483.1"/>
    <property type="molecule type" value="Genomic_DNA"/>
</dbReference>
<evidence type="ECO:0000313" key="8">
    <source>
        <dbReference type="Proteomes" id="UP000199379"/>
    </source>
</evidence>
<dbReference type="AlphaFoldDB" id="A0A1H7E0G3"/>
<evidence type="ECO:0000256" key="1">
    <source>
        <dbReference type="ARBA" id="ARBA00001947"/>
    </source>
</evidence>
<dbReference type="OrthoDB" id="9773738at2"/>
<gene>
    <name evidence="7" type="ORF">SAMN05444007_11921</name>
</gene>
<keyword evidence="5" id="KW-0862">Zinc</keyword>
<dbReference type="InterPro" id="IPR001279">
    <property type="entry name" value="Metallo-B-lactamas"/>
</dbReference>
<keyword evidence="3" id="KW-0479">Metal-binding</keyword>
<dbReference type="GO" id="GO:0046872">
    <property type="term" value="F:metal ion binding"/>
    <property type="evidence" value="ECO:0007669"/>
    <property type="project" value="UniProtKB-KW"/>
</dbReference>
<accession>A0A1H7E0G3</accession>
<dbReference type="PANTHER" id="PTHR42978">
    <property type="entry name" value="QUORUM-QUENCHING LACTONASE YTNP-RELATED-RELATED"/>
    <property type="match status" value="1"/>
</dbReference>
<comment type="similarity">
    <text evidence="2">Belongs to the metallo-beta-lactamase superfamily.</text>
</comment>
<reference evidence="7 8" key="1">
    <citation type="submission" date="2016-10" db="EMBL/GenBank/DDBJ databases">
        <authorList>
            <person name="de Groot N.N."/>
        </authorList>
    </citation>
    <scope>NUCLEOTIDE SEQUENCE [LARGE SCALE GENOMIC DNA]</scope>
    <source>
        <strain evidence="7 8">DSM 29340</strain>
    </source>
</reference>
<dbReference type="GO" id="GO:0016787">
    <property type="term" value="F:hydrolase activity"/>
    <property type="evidence" value="ECO:0007669"/>
    <property type="project" value="UniProtKB-KW"/>
</dbReference>
<proteinExistence type="inferred from homology"/>
<evidence type="ECO:0000313" key="7">
    <source>
        <dbReference type="EMBL" id="SEK07483.1"/>
    </source>
</evidence>
<dbReference type="Proteomes" id="UP000199379">
    <property type="component" value="Unassembled WGS sequence"/>
</dbReference>
<dbReference type="InterPro" id="IPR036866">
    <property type="entry name" value="RibonucZ/Hydroxyglut_hydro"/>
</dbReference>
<dbReference type="STRING" id="1227549.SAMN05444007_11921"/>
<keyword evidence="8" id="KW-1185">Reference proteome</keyword>
<evidence type="ECO:0000256" key="5">
    <source>
        <dbReference type="ARBA" id="ARBA00022833"/>
    </source>
</evidence>
<sequence length="324" mass="35669">MICHLASPGGVSGGSLMVDTSTVALDDTRRASGPITSVRALTCGQAEQHEEHRYGSRLPQLWWVFFGRSWVPLPLQCFLIEHRDGLVLFDTGIDPAILSDKRYIKEAIGRFLLHRIFRFHLSEADRIDHVLAGAGVAAGDIRTAVISHLHFDHVGGIAQIPQADLLVSAREWAILSEPHPEREWILREHIEIPSARWRQISFEPSDDPLFEGFDGIHDVAGDGTMILLPTPGHTAGSMSLLIRQDGWDPILLVGDLTYEAGLLEQDILPGTGDRETLLASFAKVRRLRQRLPGLAIVASHDFTAGDALSRATHRPSQNSGEMAS</sequence>
<name>A0A1H7E0G3_9RHOB</name>
<evidence type="ECO:0000256" key="2">
    <source>
        <dbReference type="ARBA" id="ARBA00007749"/>
    </source>
</evidence>
<feature type="domain" description="Metallo-beta-lactamase" evidence="6">
    <location>
        <begin position="74"/>
        <end position="300"/>
    </location>
</feature>
<dbReference type="Gene3D" id="3.60.15.10">
    <property type="entry name" value="Ribonuclease Z/Hydroxyacylglutathione hydrolase-like"/>
    <property type="match status" value="1"/>
</dbReference>